<proteinExistence type="predicted"/>
<gene>
    <name evidence="1" type="ORF">OJAV_G00047420</name>
</gene>
<organism evidence="1 2">
    <name type="scientific">Oryzias javanicus</name>
    <name type="common">Javanese ricefish</name>
    <name type="synonym">Aplocheilus javanicus</name>
    <dbReference type="NCBI Taxonomy" id="123683"/>
    <lineage>
        <taxon>Eukaryota</taxon>
        <taxon>Metazoa</taxon>
        <taxon>Chordata</taxon>
        <taxon>Craniata</taxon>
        <taxon>Vertebrata</taxon>
        <taxon>Euteleostomi</taxon>
        <taxon>Actinopterygii</taxon>
        <taxon>Neopterygii</taxon>
        <taxon>Teleostei</taxon>
        <taxon>Neoteleostei</taxon>
        <taxon>Acanthomorphata</taxon>
        <taxon>Ovalentaria</taxon>
        <taxon>Atherinomorphae</taxon>
        <taxon>Beloniformes</taxon>
        <taxon>Adrianichthyidae</taxon>
        <taxon>Oryziinae</taxon>
        <taxon>Oryzias</taxon>
    </lineage>
</organism>
<evidence type="ECO:0000313" key="1">
    <source>
        <dbReference type="EMBL" id="RVE73146.1"/>
    </source>
</evidence>
<reference evidence="1 2" key="2">
    <citation type="submission" date="2019-01" db="EMBL/GenBank/DDBJ databases">
        <title>A chromosome length genome reference of the Java medaka (oryzias javanicus).</title>
        <authorList>
            <person name="Herpin A."/>
            <person name="Takehana Y."/>
            <person name="Naruse K."/>
            <person name="Ansai S."/>
            <person name="Kawaguchi M."/>
        </authorList>
    </citation>
    <scope>NUCLEOTIDE SEQUENCE [LARGE SCALE GENOMIC DNA]</scope>
    <source>
        <strain evidence="1">RS831</strain>
        <tissue evidence="1">Whole body</tissue>
    </source>
</reference>
<dbReference type="EMBL" id="CM012441">
    <property type="protein sequence ID" value="RVE73146.1"/>
    <property type="molecule type" value="Genomic_DNA"/>
</dbReference>
<reference evidence="1 2" key="1">
    <citation type="submission" date="2018-11" db="EMBL/GenBank/DDBJ databases">
        <authorList>
            <person name="Lopez-Roques C."/>
            <person name="Donnadieu C."/>
            <person name="Bouchez O."/>
            <person name="Klopp C."/>
            <person name="Cabau C."/>
            <person name="Zahm M."/>
        </authorList>
    </citation>
    <scope>NUCLEOTIDE SEQUENCE [LARGE SCALE GENOMIC DNA]</scope>
    <source>
        <strain evidence="1">RS831</strain>
        <tissue evidence="1">Whole body</tissue>
    </source>
</reference>
<keyword evidence="2" id="KW-1185">Reference proteome</keyword>
<sequence length="66" mass="7350">MGRKTGLLLIGGSLVDASVREQSRHYSMTGTLTVKKSTKKELPRKSACILSEKSFLYQPSLITIFF</sequence>
<dbReference type="Proteomes" id="UP000283210">
    <property type="component" value="Chromosome 5"/>
</dbReference>
<accession>A0A3S2PDY2</accession>
<evidence type="ECO:0000313" key="2">
    <source>
        <dbReference type="Proteomes" id="UP000283210"/>
    </source>
</evidence>
<name>A0A3S2PDY2_ORYJA</name>
<protein>
    <submittedName>
        <fullName evidence="1">Uncharacterized protein</fullName>
    </submittedName>
</protein>
<dbReference type="AlphaFoldDB" id="A0A3S2PDY2"/>